<protein>
    <recommendedName>
        <fullName evidence="3">Glycosyltransferase family 1 protein</fullName>
    </recommendedName>
</protein>
<dbReference type="Proteomes" id="UP001404104">
    <property type="component" value="Unassembled WGS sequence"/>
</dbReference>
<accession>A0ABU9XTR9</accession>
<dbReference type="EMBL" id="JBDIMF010000002">
    <property type="protein sequence ID" value="MEN2786371.1"/>
    <property type="molecule type" value="Genomic_DNA"/>
</dbReference>
<comment type="caution">
    <text evidence="1">The sequence shown here is derived from an EMBL/GenBank/DDBJ whole genome shotgun (WGS) entry which is preliminary data.</text>
</comment>
<proteinExistence type="predicted"/>
<organism evidence="1 2">
    <name type="scientific">Sphingomonas qilianensis</name>
    <dbReference type="NCBI Taxonomy" id="1736690"/>
    <lineage>
        <taxon>Bacteria</taxon>
        <taxon>Pseudomonadati</taxon>
        <taxon>Pseudomonadota</taxon>
        <taxon>Alphaproteobacteria</taxon>
        <taxon>Sphingomonadales</taxon>
        <taxon>Sphingomonadaceae</taxon>
        <taxon>Sphingomonas</taxon>
    </lineage>
</organism>
<evidence type="ECO:0000313" key="1">
    <source>
        <dbReference type="EMBL" id="MEN2786371.1"/>
    </source>
</evidence>
<sequence>MSRLPTTDLYFYNACAHRIQRWWRAGPIHALGANSFQCGDAFILIRRDTDELMARALRWPGRLIYLIDDDVAGAAASADLPDDYRRRLAAFDRDYHRPMVARADHLLVASAALRAVFAGHPAITEIDPFWSLPLADTVHFLAPGVIELAHLGSGSHAGGLALLQPVLLRLLDSGRDLRFTFIAKAGVHPALDAHPRAQRIAPRSWPRYRHWLRRQRFHMGLYPLADTPFDRARSANKLIEHGIVGAVGVYPANWLPAQRIGDGAILAPDSPADWFDTLATRIDHPQLLVEPALVAGDQLPAINNLAMQRATWSTLLNIAM</sequence>
<name>A0ABU9XTR9_9SPHN</name>
<dbReference type="RefSeq" id="WP_345864160.1">
    <property type="nucleotide sequence ID" value="NZ_JBDIMF010000002.1"/>
</dbReference>
<reference evidence="1 2" key="1">
    <citation type="submission" date="2024-05" db="EMBL/GenBank/DDBJ databases">
        <authorList>
            <person name="Liu Q."/>
            <person name="Xin Y.-H."/>
        </authorList>
    </citation>
    <scope>NUCLEOTIDE SEQUENCE [LARGE SCALE GENOMIC DNA]</scope>
    <source>
        <strain evidence="1 2">CGMCC 1.15349</strain>
    </source>
</reference>
<keyword evidence="2" id="KW-1185">Reference proteome</keyword>
<evidence type="ECO:0008006" key="3">
    <source>
        <dbReference type="Google" id="ProtNLM"/>
    </source>
</evidence>
<evidence type="ECO:0000313" key="2">
    <source>
        <dbReference type="Proteomes" id="UP001404104"/>
    </source>
</evidence>
<gene>
    <name evidence="1" type="ORF">ABC969_08060</name>
</gene>